<protein>
    <submittedName>
        <fullName evidence="2">Uncharacterized protein</fullName>
    </submittedName>
</protein>
<feature type="region of interest" description="Disordered" evidence="1">
    <location>
        <begin position="182"/>
        <end position="208"/>
    </location>
</feature>
<evidence type="ECO:0000313" key="3">
    <source>
        <dbReference type="Proteomes" id="UP000244335"/>
    </source>
</evidence>
<reference evidence="2 3" key="1">
    <citation type="submission" date="2018-04" db="EMBL/GenBank/DDBJ databases">
        <authorList>
            <person name="Hagen T."/>
        </authorList>
    </citation>
    <scope>NUCLEOTIDE SEQUENCE [LARGE SCALE GENOMIC DNA]</scope>
    <source>
        <strain evidence="2 3">TPD7009</strain>
    </source>
</reference>
<feature type="compositionally biased region" description="Basic and acidic residues" evidence="1">
    <location>
        <begin position="188"/>
        <end position="208"/>
    </location>
</feature>
<sequence length="360" mass="39435">MADYSYGGVTAQEILEITSAVGVPTDAGASLVTRFSRRVSNLIARRFSLGESGNFSIFLHSEAVLEDAQQQGCEEAPLLANGVDPVTDCVWLSSASLTAVFRLPTPQTTIPELFAAVRGSGLGDHPAIVVDWRQGAPLGQLYRAGLNDFDNAEQIIFEDLPIGSQDLKKVLDRFYEQSLRTPSLGGEGHAKRVWKDPSKGEPDPRPEETIQGRLLDVLKGVFTRHELRAEPVTPDGRADIIIYKRALSQNNLPAVVHEWVLELKALTDTTSTGNPVPSSTVTTAIFKGVEQAQAYRIQLNAINAVLCCYDMRKKDAGDQQSFAHVVDIAANENIHLWRWYLYRSTSESRSAKDLLNSGSG</sequence>
<accession>A0AA92C3A3</accession>
<evidence type="ECO:0000256" key="1">
    <source>
        <dbReference type="SAM" id="MobiDB-lite"/>
    </source>
</evidence>
<organism evidence="2 3">
    <name type="scientific">Rhizobium rhizogenes</name>
    <name type="common">Agrobacterium rhizogenes</name>
    <dbReference type="NCBI Taxonomy" id="359"/>
    <lineage>
        <taxon>Bacteria</taxon>
        <taxon>Pseudomonadati</taxon>
        <taxon>Pseudomonadota</taxon>
        <taxon>Alphaproteobacteria</taxon>
        <taxon>Hyphomicrobiales</taxon>
        <taxon>Rhizobiaceae</taxon>
        <taxon>Rhizobium/Agrobacterium group</taxon>
        <taxon>Rhizobium</taxon>
    </lineage>
</organism>
<name>A0AA92C3A3_RHIRH</name>
<gene>
    <name evidence="2" type="ORF">DC430_12185</name>
</gene>
<comment type="caution">
    <text evidence="2">The sequence shown here is derived from an EMBL/GenBank/DDBJ whole genome shotgun (WGS) entry which is preliminary data.</text>
</comment>
<proteinExistence type="predicted"/>
<dbReference type="AlphaFoldDB" id="A0AA92C3A3"/>
<dbReference type="Proteomes" id="UP000244335">
    <property type="component" value="Unassembled WGS sequence"/>
</dbReference>
<evidence type="ECO:0000313" key="2">
    <source>
        <dbReference type="EMBL" id="PVE54004.1"/>
    </source>
</evidence>
<dbReference type="EMBL" id="QDFR01000003">
    <property type="protein sequence ID" value="PVE54004.1"/>
    <property type="molecule type" value="Genomic_DNA"/>
</dbReference>
<dbReference type="RefSeq" id="WP_116493118.1">
    <property type="nucleotide sequence ID" value="NZ_QDFR01000003.1"/>
</dbReference>